<dbReference type="PANTHER" id="PTHR13774:SF39">
    <property type="entry name" value="BIOSYNTHESIS PROTEIN, PUTATIVE-RELATED"/>
    <property type="match status" value="1"/>
</dbReference>
<dbReference type="SUPFAM" id="SSF54506">
    <property type="entry name" value="Diaminopimelate epimerase-like"/>
    <property type="match status" value="1"/>
</dbReference>
<dbReference type="NCBIfam" id="TIGR00654">
    <property type="entry name" value="PhzF_family"/>
    <property type="match status" value="1"/>
</dbReference>
<dbReference type="AlphaFoldDB" id="A0A8J8PB84"/>
<accession>A0A8J8PB84</accession>
<evidence type="ECO:0000256" key="1">
    <source>
        <dbReference type="ARBA" id="ARBA00023235"/>
    </source>
</evidence>
<proteinExistence type="predicted"/>
<sequence length="305" mass="32528">MDGRRACLVDAFTDEPFAGNAAGVVPDAADLSAAQMQAISRELSASETAFLSPSEDADRRIRYFTPTQEVELCGHATIASHALLAADGAIEPGTHRLETNVGVLDIELQDDGVVWMTQSRPEVETVEIDYERLADALGIDPAKLRDVGADLPVARATTGLPFLIVPVNFLEALSDVQPDLQAIEAITDEYDATGIYAFTFDTLESESTLHGRMFAPGAGVDEDPVTGTASGACGAYLDAYEAFDELPDDLRFEQGHFVDRGGIVRVDVSVDDRGRKQVRVGGEAAVALDGTLAIPDAEDDEIIEA</sequence>
<reference evidence="2" key="1">
    <citation type="submission" date="2019-02" db="EMBL/GenBank/DDBJ databases">
        <title>Halonotius sp. a new haloarchaeum isolated from saline soil.</title>
        <authorList>
            <person name="Duran-Viseras A."/>
            <person name="Sanchez-Porro C."/>
            <person name="Ventosa A."/>
        </authorList>
    </citation>
    <scope>NUCLEOTIDE SEQUENCE</scope>
    <source>
        <strain evidence="2">F15B</strain>
    </source>
</reference>
<keyword evidence="1" id="KW-0413">Isomerase</keyword>
<gene>
    <name evidence="2" type="ORF">EGH24_01755</name>
</gene>
<evidence type="ECO:0000313" key="3">
    <source>
        <dbReference type="Proteomes" id="UP000705823"/>
    </source>
</evidence>
<dbReference type="Proteomes" id="UP000705823">
    <property type="component" value="Unassembled WGS sequence"/>
</dbReference>
<keyword evidence="3" id="KW-1185">Reference proteome</keyword>
<dbReference type="PANTHER" id="PTHR13774">
    <property type="entry name" value="PHENAZINE BIOSYNTHESIS PROTEIN"/>
    <property type="match status" value="1"/>
</dbReference>
<dbReference type="RefSeq" id="WP_142978459.1">
    <property type="nucleotide sequence ID" value="NZ_RKLU01000001.1"/>
</dbReference>
<evidence type="ECO:0000313" key="2">
    <source>
        <dbReference type="EMBL" id="TQQ83542.1"/>
    </source>
</evidence>
<dbReference type="GO" id="GO:0005737">
    <property type="term" value="C:cytoplasm"/>
    <property type="evidence" value="ECO:0007669"/>
    <property type="project" value="TreeGrafter"/>
</dbReference>
<dbReference type="OrthoDB" id="105902at2157"/>
<organism evidence="2 3">
    <name type="scientific">Halonotius terrestris</name>
    <dbReference type="NCBI Taxonomy" id="2487750"/>
    <lineage>
        <taxon>Archaea</taxon>
        <taxon>Methanobacteriati</taxon>
        <taxon>Methanobacteriota</taxon>
        <taxon>Stenosarchaea group</taxon>
        <taxon>Halobacteria</taxon>
        <taxon>Halobacteriales</taxon>
        <taxon>Haloferacaceae</taxon>
        <taxon>Halonotius</taxon>
    </lineage>
</organism>
<name>A0A8J8PB84_9EURY</name>
<protein>
    <submittedName>
        <fullName evidence="2">PhzF family phenazine biosynthesis protein</fullName>
    </submittedName>
</protein>
<dbReference type="PIRSF" id="PIRSF016184">
    <property type="entry name" value="PhzC_PhzF"/>
    <property type="match status" value="1"/>
</dbReference>
<dbReference type="EMBL" id="RKLU01000001">
    <property type="protein sequence ID" value="TQQ83542.1"/>
    <property type="molecule type" value="Genomic_DNA"/>
</dbReference>
<comment type="caution">
    <text evidence="2">The sequence shown here is derived from an EMBL/GenBank/DDBJ whole genome shotgun (WGS) entry which is preliminary data.</text>
</comment>
<dbReference type="Gene3D" id="3.10.310.10">
    <property type="entry name" value="Diaminopimelate Epimerase, Chain A, domain 1"/>
    <property type="match status" value="2"/>
</dbReference>
<dbReference type="GO" id="GO:0016853">
    <property type="term" value="F:isomerase activity"/>
    <property type="evidence" value="ECO:0007669"/>
    <property type="project" value="UniProtKB-KW"/>
</dbReference>
<dbReference type="Pfam" id="PF02567">
    <property type="entry name" value="PhzC-PhzF"/>
    <property type="match status" value="1"/>
</dbReference>
<dbReference type="InterPro" id="IPR003719">
    <property type="entry name" value="Phenazine_PhzF-like"/>
</dbReference>